<proteinExistence type="predicted"/>
<name>A0A081BUP7_VECG1</name>
<dbReference type="EMBL" id="DF820464">
    <property type="protein sequence ID" value="GAK56052.1"/>
    <property type="molecule type" value="Genomic_DNA"/>
</dbReference>
<gene>
    <name evidence="1" type="ORF">U27_03014</name>
</gene>
<evidence type="ECO:0000313" key="2">
    <source>
        <dbReference type="Proteomes" id="UP000030661"/>
    </source>
</evidence>
<dbReference type="Pfam" id="PF05402">
    <property type="entry name" value="PqqD"/>
    <property type="match status" value="1"/>
</dbReference>
<protein>
    <recommendedName>
        <fullName evidence="3">PqqD family protein</fullName>
    </recommendedName>
</protein>
<accession>A0A081BUP7</accession>
<evidence type="ECO:0008006" key="3">
    <source>
        <dbReference type="Google" id="ProtNLM"/>
    </source>
</evidence>
<dbReference type="Proteomes" id="UP000030661">
    <property type="component" value="Unassembled WGS sequence"/>
</dbReference>
<dbReference type="InterPro" id="IPR008792">
    <property type="entry name" value="PQQD"/>
</dbReference>
<dbReference type="eggNOG" id="ENOG5030ZT8">
    <property type="taxonomic scope" value="Bacteria"/>
</dbReference>
<evidence type="ECO:0000313" key="1">
    <source>
        <dbReference type="EMBL" id="GAK56052.1"/>
    </source>
</evidence>
<reference evidence="1" key="1">
    <citation type="journal article" date="2015" name="PeerJ">
        <title>First genomic representation of candidate bacterial phylum KSB3 points to enhanced environmental sensing as a trigger of wastewater bulking.</title>
        <authorList>
            <person name="Sekiguchi Y."/>
            <person name="Ohashi A."/>
            <person name="Parks D.H."/>
            <person name="Yamauchi T."/>
            <person name="Tyson G.W."/>
            <person name="Hugenholtz P."/>
        </authorList>
    </citation>
    <scope>NUCLEOTIDE SEQUENCE [LARGE SCALE GENOMIC DNA]</scope>
</reference>
<dbReference type="InterPro" id="IPR041881">
    <property type="entry name" value="PqqD_sf"/>
</dbReference>
<sequence>MNLQSIPRRSEHVAWSQIDQEAILLNLNNGFYYTLNEVGCDAWKLIDAQRPICAISDEIRSLYAVEQDQIVHDLCILFQELQQEDLIIILDSQPERHE</sequence>
<dbReference type="HOGENOM" id="CLU_159325_2_2_0"/>
<dbReference type="STRING" id="1499967.U27_03014"/>
<dbReference type="Gene3D" id="1.10.10.1150">
    <property type="entry name" value="Coenzyme PQQ synthesis protein D (PqqD)"/>
    <property type="match status" value="1"/>
</dbReference>
<keyword evidence="2" id="KW-1185">Reference proteome</keyword>
<dbReference type="AlphaFoldDB" id="A0A081BUP7"/>
<organism evidence="1">
    <name type="scientific">Vecturithrix granuli</name>
    <dbReference type="NCBI Taxonomy" id="1499967"/>
    <lineage>
        <taxon>Bacteria</taxon>
        <taxon>Candidatus Moduliflexota</taxon>
        <taxon>Candidatus Vecturitrichia</taxon>
        <taxon>Candidatus Vecturitrichales</taxon>
        <taxon>Candidatus Vecturitrichaceae</taxon>
        <taxon>Candidatus Vecturithrix</taxon>
    </lineage>
</organism>